<reference evidence="1" key="2">
    <citation type="journal article" date="2022" name="New Phytol.">
        <title>Evolutionary transition to the ectomycorrhizal habit in the genomes of a hyperdiverse lineage of mushroom-forming fungi.</title>
        <authorList>
            <person name="Looney B."/>
            <person name="Miyauchi S."/>
            <person name="Morin E."/>
            <person name="Drula E."/>
            <person name="Courty P.E."/>
            <person name="Kohler A."/>
            <person name="Kuo A."/>
            <person name="LaButti K."/>
            <person name="Pangilinan J."/>
            <person name="Lipzen A."/>
            <person name="Riley R."/>
            <person name="Andreopoulos W."/>
            <person name="He G."/>
            <person name="Johnson J."/>
            <person name="Nolan M."/>
            <person name="Tritt A."/>
            <person name="Barry K.W."/>
            <person name="Grigoriev I.V."/>
            <person name="Nagy L.G."/>
            <person name="Hibbett D."/>
            <person name="Henrissat B."/>
            <person name="Matheny P.B."/>
            <person name="Labbe J."/>
            <person name="Martin F.M."/>
        </authorList>
    </citation>
    <scope>NUCLEOTIDE SEQUENCE</scope>
    <source>
        <strain evidence="1">HHB10654</strain>
    </source>
</reference>
<proteinExistence type="predicted"/>
<sequence length="218" mass="24277">MRVRGVGRERGEERRGSGRVRGRGREHKREWERAHGGLQGRQARALEHLVSIMSDFYVRACPSVHHPAPTPPSSPADSTATTYICRIMQTTSLSGPHTSHTALVARPPPRLSLKAHKNRHSRVWRPPAKEHRLLKLMHHAHAPDPSSSTDISTTSSQRRLLPATPACRSMLRPRYTRTSNTACLPCCYPCSRSLRSQSSRHPPIASREDTEEESGAGA</sequence>
<keyword evidence="2" id="KW-1185">Reference proteome</keyword>
<evidence type="ECO:0000313" key="1">
    <source>
        <dbReference type="EMBL" id="KAI0058789.1"/>
    </source>
</evidence>
<name>A0ACB8SQK3_9AGAM</name>
<protein>
    <submittedName>
        <fullName evidence="1">Uncharacterized protein</fullName>
    </submittedName>
</protein>
<organism evidence="1 2">
    <name type="scientific">Artomyces pyxidatus</name>
    <dbReference type="NCBI Taxonomy" id="48021"/>
    <lineage>
        <taxon>Eukaryota</taxon>
        <taxon>Fungi</taxon>
        <taxon>Dikarya</taxon>
        <taxon>Basidiomycota</taxon>
        <taxon>Agaricomycotina</taxon>
        <taxon>Agaricomycetes</taxon>
        <taxon>Russulales</taxon>
        <taxon>Auriscalpiaceae</taxon>
        <taxon>Artomyces</taxon>
    </lineage>
</organism>
<comment type="caution">
    <text evidence="1">The sequence shown here is derived from an EMBL/GenBank/DDBJ whole genome shotgun (WGS) entry which is preliminary data.</text>
</comment>
<dbReference type="Proteomes" id="UP000814140">
    <property type="component" value="Unassembled WGS sequence"/>
</dbReference>
<gene>
    <name evidence="1" type="ORF">BV25DRAFT_1203789</name>
</gene>
<evidence type="ECO:0000313" key="2">
    <source>
        <dbReference type="Proteomes" id="UP000814140"/>
    </source>
</evidence>
<reference evidence="1" key="1">
    <citation type="submission" date="2021-03" db="EMBL/GenBank/DDBJ databases">
        <authorList>
            <consortium name="DOE Joint Genome Institute"/>
            <person name="Ahrendt S."/>
            <person name="Looney B.P."/>
            <person name="Miyauchi S."/>
            <person name="Morin E."/>
            <person name="Drula E."/>
            <person name="Courty P.E."/>
            <person name="Chicoki N."/>
            <person name="Fauchery L."/>
            <person name="Kohler A."/>
            <person name="Kuo A."/>
            <person name="Labutti K."/>
            <person name="Pangilinan J."/>
            <person name="Lipzen A."/>
            <person name="Riley R."/>
            <person name="Andreopoulos W."/>
            <person name="He G."/>
            <person name="Johnson J."/>
            <person name="Barry K.W."/>
            <person name="Grigoriev I.V."/>
            <person name="Nagy L."/>
            <person name="Hibbett D."/>
            <person name="Henrissat B."/>
            <person name="Matheny P.B."/>
            <person name="Labbe J."/>
            <person name="Martin F."/>
        </authorList>
    </citation>
    <scope>NUCLEOTIDE SEQUENCE</scope>
    <source>
        <strain evidence="1">HHB10654</strain>
    </source>
</reference>
<dbReference type="EMBL" id="MU277232">
    <property type="protein sequence ID" value="KAI0058789.1"/>
    <property type="molecule type" value="Genomic_DNA"/>
</dbReference>
<accession>A0ACB8SQK3</accession>